<dbReference type="AlphaFoldDB" id="A0A381T7Q2"/>
<organism evidence="5">
    <name type="scientific">marine metagenome</name>
    <dbReference type="NCBI Taxonomy" id="408172"/>
    <lineage>
        <taxon>unclassified sequences</taxon>
        <taxon>metagenomes</taxon>
        <taxon>ecological metagenomes</taxon>
    </lineage>
</organism>
<dbReference type="InterPro" id="IPR020892">
    <property type="entry name" value="Cyclophilin-type_PPIase_CS"/>
</dbReference>
<dbReference type="PANTHER" id="PTHR45625:SF4">
    <property type="entry name" value="PEPTIDYLPROLYL ISOMERASE DOMAIN AND WD REPEAT-CONTAINING PROTEIN 1"/>
    <property type="match status" value="1"/>
</dbReference>
<accession>A0A381T7Q2</accession>
<dbReference type="SUPFAM" id="SSF50891">
    <property type="entry name" value="Cyclophilin-like"/>
    <property type="match status" value="1"/>
</dbReference>
<keyword evidence="3" id="KW-0413">Isomerase</keyword>
<dbReference type="PROSITE" id="PS50072">
    <property type="entry name" value="CSA_PPIASE_2"/>
    <property type="match status" value="1"/>
</dbReference>
<protein>
    <recommendedName>
        <fullName evidence="1">peptidylprolyl isomerase</fullName>
        <ecNumber evidence="1">5.2.1.8</ecNumber>
    </recommendedName>
</protein>
<keyword evidence="2" id="KW-0697">Rotamase</keyword>
<evidence type="ECO:0000313" key="5">
    <source>
        <dbReference type="EMBL" id="SVA12195.1"/>
    </source>
</evidence>
<dbReference type="PRINTS" id="PR00153">
    <property type="entry name" value="CSAPPISMRASE"/>
</dbReference>
<dbReference type="PANTHER" id="PTHR45625">
    <property type="entry name" value="PEPTIDYL-PROLYL CIS-TRANS ISOMERASE-RELATED"/>
    <property type="match status" value="1"/>
</dbReference>
<dbReference type="PROSITE" id="PS00170">
    <property type="entry name" value="CSA_PPIASE_1"/>
    <property type="match status" value="1"/>
</dbReference>
<dbReference type="EC" id="5.2.1.8" evidence="1"/>
<evidence type="ECO:0000256" key="3">
    <source>
        <dbReference type="ARBA" id="ARBA00023235"/>
    </source>
</evidence>
<dbReference type="CDD" id="cd00317">
    <property type="entry name" value="cyclophilin"/>
    <property type="match status" value="1"/>
</dbReference>
<gene>
    <name evidence="5" type="ORF">METZ01_LOCUS65049</name>
</gene>
<evidence type="ECO:0000259" key="4">
    <source>
        <dbReference type="PROSITE" id="PS50072"/>
    </source>
</evidence>
<name>A0A381T7Q2_9ZZZZ</name>
<feature type="domain" description="PPIase cyclophilin-type" evidence="4">
    <location>
        <begin position="10"/>
        <end position="132"/>
    </location>
</feature>
<sequence length="166" mass="18029">MQAIISTSKGVIRLTLFAEKTPLTVANFVNLARRGFYDGLNFHRVIGDFMIQGGCPLGTGTGSPGYRFEDEFDATLRHDQPGRLSMANSGPGTNGSQFFITHVPTPHLDDNHSIFGEVVDTNDQDVVNAIAQGDAIDTITIEGDVDGLFEQVSDRLSEWNAQLDKG</sequence>
<dbReference type="GO" id="GO:0006457">
    <property type="term" value="P:protein folding"/>
    <property type="evidence" value="ECO:0007669"/>
    <property type="project" value="InterPro"/>
</dbReference>
<dbReference type="InterPro" id="IPR029000">
    <property type="entry name" value="Cyclophilin-like_dom_sf"/>
</dbReference>
<dbReference type="InterPro" id="IPR044666">
    <property type="entry name" value="Cyclophilin_A-like"/>
</dbReference>
<evidence type="ECO:0000256" key="1">
    <source>
        <dbReference type="ARBA" id="ARBA00013194"/>
    </source>
</evidence>
<reference evidence="5" key="1">
    <citation type="submission" date="2018-05" db="EMBL/GenBank/DDBJ databases">
        <authorList>
            <person name="Lanie J.A."/>
            <person name="Ng W.-L."/>
            <person name="Kazmierczak K.M."/>
            <person name="Andrzejewski T.M."/>
            <person name="Davidsen T.M."/>
            <person name="Wayne K.J."/>
            <person name="Tettelin H."/>
            <person name="Glass J.I."/>
            <person name="Rusch D."/>
            <person name="Podicherti R."/>
            <person name="Tsui H.-C.T."/>
            <person name="Winkler M.E."/>
        </authorList>
    </citation>
    <scope>NUCLEOTIDE SEQUENCE</scope>
</reference>
<dbReference type="InterPro" id="IPR002130">
    <property type="entry name" value="Cyclophilin-type_PPIase_dom"/>
</dbReference>
<proteinExistence type="predicted"/>
<dbReference type="Gene3D" id="2.40.100.10">
    <property type="entry name" value="Cyclophilin-like"/>
    <property type="match status" value="1"/>
</dbReference>
<dbReference type="Pfam" id="PF00160">
    <property type="entry name" value="Pro_isomerase"/>
    <property type="match status" value="1"/>
</dbReference>
<evidence type="ECO:0000256" key="2">
    <source>
        <dbReference type="ARBA" id="ARBA00023110"/>
    </source>
</evidence>
<dbReference type="GO" id="GO:0003755">
    <property type="term" value="F:peptidyl-prolyl cis-trans isomerase activity"/>
    <property type="evidence" value="ECO:0007669"/>
    <property type="project" value="UniProtKB-KW"/>
</dbReference>
<dbReference type="EMBL" id="UINC01004152">
    <property type="protein sequence ID" value="SVA12195.1"/>
    <property type="molecule type" value="Genomic_DNA"/>
</dbReference>